<protein>
    <submittedName>
        <fullName evidence="8">PTS glucose transporter subunit IIB</fullName>
    </submittedName>
</protein>
<dbReference type="EMBL" id="PYMB01000016">
    <property type="protein sequence ID" value="PSW09256.1"/>
    <property type="molecule type" value="Genomic_DNA"/>
</dbReference>
<gene>
    <name evidence="8" type="ORF">C9J01_21520</name>
</gene>
<dbReference type="OrthoDB" id="5875539at2"/>
<evidence type="ECO:0000256" key="3">
    <source>
        <dbReference type="ARBA" id="ARBA00022679"/>
    </source>
</evidence>
<evidence type="ECO:0000313" key="9">
    <source>
        <dbReference type="Proteomes" id="UP000241346"/>
    </source>
</evidence>
<dbReference type="PANTHER" id="PTHR30009:SF4">
    <property type="entry name" value="PTS SYSTEM N-ACETYLGLUCOSAMINE-SPECIFIC EIICBA COMPONENT"/>
    <property type="match status" value="1"/>
</dbReference>
<keyword evidence="3" id="KW-0808">Transferase</keyword>
<evidence type="ECO:0000256" key="1">
    <source>
        <dbReference type="ARBA" id="ARBA00022448"/>
    </source>
</evidence>
<dbReference type="GO" id="GO:0015764">
    <property type="term" value="P:N-acetylglucosamine transport"/>
    <property type="evidence" value="ECO:0007669"/>
    <property type="project" value="TreeGrafter"/>
</dbReference>
<evidence type="ECO:0000256" key="2">
    <source>
        <dbReference type="ARBA" id="ARBA00022597"/>
    </source>
</evidence>
<sequence>MKTKLKQLLKALTSINPNTEHEVDEIIQAIGSMENICETGACATRLRLRLKSTSVVDKKRLTTLGAHGVVVLDNEHIQIIFGLKANMYSQIIESRLLDKSS</sequence>
<dbReference type="GO" id="GO:0005886">
    <property type="term" value="C:plasma membrane"/>
    <property type="evidence" value="ECO:0007669"/>
    <property type="project" value="TreeGrafter"/>
</dbReference>
<dbReference type="InterPro" id="IPR036878">
    <property type="entry name" value="Glu_permease_IIB"/>
</dbReference>
<dbReference type="PANTHER" id="PTHR30009">
    <property type="entry name" value="CYTOCHROME C-TYPE SYNTHESIS PROTEIN AND PTS TRANSMEMBRANE COMPONENT"/>
    <property type="match status" value="1"/>
</dbReference>
<evidence type="ECO:0000313" key="8">
    <source>
        <dbReference type="EMBL" id="PSW09256.1"/>
    </source>
</evidence>
<keyword evidence="1" id="KW-0813">Transport</keyword>
<reference evidence="8 9" key="1">
    <citation type="submission" date="2018-03" db="EMBL/GenBank/DDBJ databases">
        <title>Whole genome sequencing of Histamine producing bacteria.</title>
        <authorList>
            <person name="Butler K."/>
        </authorList>
    </citation>
    <scope>NUCLEOTIDE SEQUENCE [LARGE SCALE GENOMIC DNA]</scope>
    <source>
        <strain evidence="8 9">DSM 19138</strain>
    </source>
</reference>
<evidence type="ECO:0000259" key="7">
    <source>
        <dbReference type="PROSITE" id="PS51098"/>
    </source>
</evidence>
<dbReference type="InterPro" id="IPR001996">
    <property type="entry name" value="PTS_IIB_1"/>
</dbReference>
<evidence type="ECO:0000256" key="5">
    <source>
        <dbReference type="ARBA" id="ARBA00022777"/>
    </source>
</evidence>
<dbReference type="Pfam" id="PF00367">
    <property type="entry name" value="PTS_EIIB"/>
    <property type="match status" value="1"/>
</dbReference>
<evidence type="ECO:0000256" key="6">
    <source>
        <dbReference type="PROSITE-ProRule" id="PRU00421"/>
    </source>
</evidence>
<dbReference type="NCBIfam" id="TIGR00826">
    <property type="entry name" value="EIIB_glc"/>
    <property type="match status" value="1"/>
</dbReference>
<evidence type="ECO:0000256" key="4">
    <source>
        <dbReference type="ARBA" id="ARBA00022683"/>
    </source>
</evidence>
<comment type="caution">
    <text evidence="8">The sequence shown here is derived from an EMBL/GenBank/DDBJ whole genome shotgun (WGS) entry which is preliminary data.</text>
</comment>
<dbReference type="GO" id="GO:0016301">
    <property type="term" value="F:kinase activity"/>
    <property type="evidence" value="ECO:0007669"/>
    <property type="project" value="UniProtKB-KW"/>
</dbReference>
<dbReference type="GO" id="GO:0008982">
    <property type="term" value="F:protein-N(PI)-phosphohistidine-sugar phosphotransferase activity"/>
    <property type="evidence" value="ECO:0007669"/>
    <property type="project" value="InterPro"/>
</dbReference>
<dbReference type="AlphaFoldDB" id="A0A2T3N838"/>
<dbReference type="GO" id="GO:0090563">
    <property type="term" value="F:protein-phosphocysteine-sugar phosphotransferase activity"/>
    <property type="evidence" value="ECO:0007669"/>
    <property type="project" value="TreeGrafter"/>
</dbReference>
<dbReference type="SUPFAM" id="SSF55604">
    <property type="entry name" value="Glucose permease domain IIB"/>
    <property type="match status" value="1"/>
</dbReference>
<name>A0A2T3N838_9GAMM</name>
<dbReference type="InterPro" id="IPR018113">
    <property type="entry name" value="PTrfase_EIIB_Cys"/>
</dbReference>
<proteinExistence type="predicted"/>
<accession>A0A2T3N838</accession>
<dbReference type="Gene3D" id="3.30.1360.60">
    <property type="entry name" value="Glucose permease domain IIB"/>
    <property type="match status" value="1"/>
</dbReference>
<dbReference type="InterPro" id="IPR050429">
    <property type="entry name" value="PTS_Glucose_EIICBA"/>
</dbReference>
<dbReference type="Proteomes" id="UP000241346">
    <property type="component" value="Unassembled WGS sequence"/>
</dbReference>
<organism evidence="8 9">
    <name type="scientific">Photobacterium rosenbergii</name>
    <dbReference type="NCBI Taxonomy" id="294936"/>
    <lineage>
        <taxon>Bacteria</taxon>
        <taxon>Pseudomonadati</taxon>
        <taxon>Pseudomonadota</taxon>
        <taxon>Gammaproteobacteria</taxon>
        <taxon>Vibrionales</taxon>
        <taxon>Vibrionaceae</taxon>
        <taxon>Photobacterium</taxon>
    </lineage>
</organism>
<keyword evidence="4" id="KW-0598">Phosphotransferase system</keyword>
<keyword evidence="5" id="KW-0418">Kinase</keyword>
<feature type="active site" description="Phosphocysteine intermediate; for EIIB activity" evidence="6">
    <location>
        <position position="42"/>
    </location>
</feature>
<dbReference type="GO" id="GO:0009401">
    <property type="term" value="P:phosphoenolpyruvate-dependent sugar phosphotransferase system"/>
    <property type="evidence" value="ECO:0007669"/>
    <property type="project" value="UniProtKB-KW"/>
</dbReference>
<feature type="domain" description="PTS EIIB type-1" evidence="7">
    <location>
        <begin position="20"/>
        <end position="101"/>
    </location>
</feature>
<keyword evidence="2 8" id="KW-0762">Sugar transport</keyword>
<dbReference type="PROSITE" id="PS51098">
    <property type="entry name" value="PTS_EIIB_TYPE_1"/>
    <property type="match status" value="1"/>
</dbReference>